<feature type="non-terminal residue" evidence="4">
    <location>
        <position position="1"/>
    </location>
</feature>
<comment type="similarity">
    <text evidence="1">Belongs to the TIP41 family.</text>
</comment>
<gene>
    <name evidence="4" type="primary">tiprl_3</name>
    <name evidence="4" type="ORF">g.55686</name>
</gene>
<accession>A0A146LZX0</accession>
<name>A0A146LZX0_LYGHE</name>
<dbReference type="PANTHER" id="PTHR21021">
    <property type="entry name" value="GAF/PUTATIVE CYTOSKELETAL PROTEIN"/>
    <property type="match status" value="1"/>
</dbReference>
<feature type="compositionally biased region" description="Polar residues" evidence="3">
    <location>
        <begin position="19"/>
        <end position="31"/>
    </location>
</feature>
<protein>
    <recommendedName>
        <fullName evidence="2">TIP41-like protein</fullName>
    </recommendedName>
</protein>
<dbReference type="GO" id="GO:0005829">
    <property type="term" value="C:cytosol"/>
    <property type="evidence" value="ECO:0007669"/>
    <property type="project" value="TreeGrafter"/>
</dbReference>
<sequence>TVELPRFPEAAMEDRENDATSALSSCGSRTSLEASPAKMEEHTFNDWTVRCRVSHILPSKCSSSCRENEPCILCRYTKELEIPHLPEMVFPFNILELEHKSGCLVQFTALEALKLVKKENLIVKIACSESWKKSREDSGIVEKKIGDFDWTFRTDYNGTYNGWSTRQMSDTGIDLEVLKKREQILLYKDLMLFEDELHDNGVAVCNVRMRVMPSGFFVLLRYFLRVDGVLIAANDTRIYHDFSTNHVLVETAQREDKVDDLQVPLGMMTEPDEITSRLTLRNSTCEKLILPR</sequence>
<reference evidence="4" key="1">
    <citation type="journal article" date="2016" name="Gigascience">
        <title>De novo construction of an expanded transcriptome assembly for the western tarnished plant bug, Lygus hesperus.</title>
        <authorList>
            <person name="Tassone E.E."/>
            <person name="Geib S.M."/>
            <person name="Hall B."/>
            <person name="Fabrick J.A."/>
            <person name="Brent C.S."/>
            <person name="Hull J.J."/>
        </authorList>
    </citation>
    <scope>NUCLEOTIDE SEQUENCE</scope>
</reference>
<feature type="region of interest" description="Disordered" evidence="3">
    <location>
        <begin position="1"/>
        <end position="31"/>
    </location>
</feature>
<organism evidence="4">
    <name type="scientific">Lygus hesperus</name>
    <name type="common">Western plant bug</name>
    <dbReference type="NCBI Taxonomy" id="30085"/>
    <lineage>
        <taxon>Eukaryota</taxon>
        <taxon>Metazoa</taxon>
        <taxon>Ecdysozoa</taxon>
        <taxon>Arthropoda</taxon>
        <taxon>Hexapoda</taxon>
        <taxon>Insecta</taxon>
        <taxon>Pterygota</taxon>
        <taxon>Neoptera</taxon>
        <taxon>Paraneoptera</taxon>
        <taxon>Hemiptera</taxon>
        <taxon>Heteroptera</taxon>
        <taxon>Panheteroptera</taxon>
        <taxon>Cimicomorpha</taxon>
        <taxon>Miridae</taxon>
        <taxon>Mirini</taxon>
        <taxon>Lygus</taxon>
    </lineage>
</organism>
<dbReference type="InterPro" id="IPR051330">
    <property type="entry name" value="Phosphatase_reg/MetRdx"/>
</dbReference>
<dbReference type="PANTHER" id="PTHR21021:SF16">
    <property type="entry name" value="TIP41-LIKE PROTEIN"/>
    <property type="match status" value="1"/>
</dbReference>
<dbReference type="AlphaFoldDB" id="A0A146LZX0"/>
<evidence type="ECO:0000313" key="4">
    <source>
        <dbReference type="EMBL" id="JAQ12272.1"/>
    </source>
</evidence>
<dbReference type="Pfam" id="PF04176">
    <property type="entry name" value="TIP41"/>
    <property type="match status" value="1"/>
</dbReference>
<evidence type="ECO:0000256" key="2">
    <source>
        <dbReference type="ARBA" id="ARBA00018951"/>
    </source>
</evidence>
<evidence type="ECO:0000256" key="3">
    <source>
        <dbReference type="SAM" id="MobiDB-lite"/>
    </source>
</evidence>
<proteinExistence type="inferred from homology"/>
<dbReference type="InterPro" id="IPR007303">
    <property type="entry name" value="TIP41-like"/>
</dbReference>
<dbReference type="EMBL" id="GDHC01006357">
    <property type="protein sequence ID" value="JAQ12272.1"/>
    <property type="molecule type" value="Transcribed_RNA"/>
</dbReference>
<evidence type="ECO:0000256" key="1">
    <source>
        <dbReference type="ARBA" id="ARBA00006658"/>
    </source>
</evidence>
<dbReference type="GO" id="GO:0031929">
    <property type="term" value="P:TOR signaling"/>
    <property type="evidence" value="ECO:0007669"/>
    <property type="project" value="TreeGrafter"/>
</dbReference>